<keyword evidence="3" id="KW-0677">Repeat</keyword>
<dbReference type="SUPFAM" id="SSF52058">
    <property type="entry name" value="L domain-like"/>
    <property type="match status" value="1"/>
</dbReference>
<evidence type="ECO:0000256" key="5">
    <source>
        <dbReference type="SAM" id="Phobius"/>
    </source>
</evidence>
<dbReference type="OMA" id="NPDFCCL"/>
<dbReference type="PRINTS" id="PR00019">
    <property type="entry name" value="LEURICHRPT"/>
</dbReference>
<accession>A0A8C2V6J7</accession>
<reference evidence="8" key="1">
    <citation type="submission" date="2025-08" db="UniProtKB">
        <authorList>
            <consortium name="Ensembl"/>
        </authorList>
    </citation>
    <scope>IDENTIFICATION</scope>
</reference>
<dbReference type="GO" id="GO:0010572">
    <property type="term" value="P:positive regulation of platelet activation"/>
    <property type="evidence" value="ECO:0007669"/>
    <property type="project" value="Ensembl"/>
</dbReference>
<feature type="compositionally biased region" description="Low complexity" evidence="4">
    <location>
        <begin position="442"/>
        <end position="472"/>
    </location>
</feature>
<evidence type="ECO:0000313" key="8">
    <source>
        <dbReference type="Ensembl" id="ENSCLAP00000011013.1"/>
    </source>
</evidence>
<dbReference type="InterPro" id="IPR001611">
    <property type="entry name" value="Leu-rich_rpt"/>
</dbReference>
<evidence type="ECO:0000256" key="4">
    <source>
        <dbReference type="SAM" id="MobiDB-lite"/>
    </source>
</evidence>
<dbReference type="GeneTree" id="ENSGT00940000163073"/>
<dbReference type="PROSITE" id="PS51450">
    <property type="entry name" value="LRR"/>
    <property type="match status" value="2"/>
</dbReference>
<dbReference type="GO" id="GO:0035855">
    <property type="term" value="P:megakaryocyte development"/>
    <property type="evidence" value="ECO:0007669"/>
    <property type="project" value="Ensembl"/>
</dbReference>
<evidence type="ECO:0000313" key="9">
    <source>
        <dbReference type="Proteomes" id="UP000694398"/>
    </source>
</evidence>
<dbReference type="InterPro" id="IPR000483">
    <property type="entry name" value="Cys-rich_flank_reg_C"/>
</dbReference>
<name>A0A8C2V6J7_CHILA</name>
<dbReference type="InterPro" id="IPR025875">
    <property type="entry name" value="Leu-rich_rpt_4"/>
</dbReference>
<dbReference type="GO" id="GO:0007155">
    <property type="term" value="P:cell adhesion"/>
    <property type="evidence" value="ECO:0007669"/>
    <property type="project" value="Ensembl"/>
</dbReference>
<dbReference type="InterPro" id="IPR032675">
    <property type="entry name" value="LRR_dom_sf"/>
</dbReference>
<feature type="region of interest" description="Disordered" evidence="4">
    <location>
        <begin position="401"/>
        <end position="480"/>
    </location>
</feature>
<dbReference type="GO" id="GO:0007616">
    <property type="term" value="P:long-term memory"/>
    <property type="evidence" value="ECO:0007669"/>
    <property type="project" value="TreeGrafter"/>
</dbReference>
<dbReference type="GO" id="GO:1990779">
    <property type="term" value="C:glycoprotein Ib-IX-V complex"/>
    <property type="evidence" value="ECO:0007669"/>
    <property type="project" value="Ensembl"/>
</dbReference>
<sequence>MQSRSPMAEIRWVMAWLGGPARKGRSGAVVTRVLMPLLLLLFMLPSPLCPHPVCEVEIEVSNVGSRVIANCENMNLKGLPADLRADTAVLHLGKNLLVTFSLAPLVPFTRLTELYLDHTELASLQTEDAVLPSLKTLDLSHNKLETLPFLGKALPALNTLDISSNQLASLSPRAFHGLSKLHELYLQDNKLKTLPPGLLAPTSGLKKLNLANNGLAEVSPGLLNELEELDTLFLQNNSLRTIPKGFFGNLFLPFAFLHSNLWHCDCEILYFRRWLQENPNNVYLWKEGADDKGMTPNVSSVQCANLDNMPIYAYPGKECLTLGDSDDIYYDEYDIAENDVPSRKTVVNFAKAHTTYWGLLHSEAISPLDTQTPQEFTEKQTAFPPTWISDSSTFLMPIESATSSKTPKLTTQPTTTHTTPEPTTTQTTPEPTTTKHLRTHTSEPTTSTAPELTTLATLESTSTSATPQSTTPELITLNFPDPTTTWTSPELIPELTFNTETILLPSFSESITTVTPELVNSLKVPEVAQGNFDSSRNDPFLNPDLCCLLPLGFYILGLLWLLFASVILILLLTWVWRVKPQPVSWTTAMHTTSLEVQRGREITMPRARLLFLQGSLPTFRSSLFLWIRPSGQVGPLVAGRRPSALSQGRGQDLLGTVSIRYAGHSL</sequence>
<keyword evidence="5" id="KW-0812">Transmembrane</keyword>
<protein>
    <submittedName>
        <fullName evidence="8">Glycoprotein Ib platelet subunit alpha</fullName>
    </submittedName>
</protein>
<evidence type="ECO:0000259" key="7">
    <source>
        <dbReference type="SMART" id="SM00082"/>
    </source>
</evidence>
<feature type="domain" description="LRRCT" evidence="7">
    <location>
        <begin position="260"/>
        <end position="320"/>
    </location>
</feature>
<dbReference type="Ensembl" id="ENSCLAT00000011148.1">
    <property type="protein sequence ID" value="ENSCLAP00000011013.1"/>
    <property type="gene ID" value="ENSCLAG00000007601.1"/>
</dbReference>
<feature type="chain" id="PRO_5034647806" evidence="6">
    <location>
        <begin position="51"/>
        <end position="666"/>
    </location>
</feature>
<dbReference type="CTD" id="2811"/>
<dbReference type="GO" id="GO:0042730">
    <property type="term" value="P:fibrinolysis"/>
    <property type="evidence" value="ECO:0007669"/>
    <property type="project" value="Ensembl"/>
</dbReference>
<dbReference type="GeneID" id="102020435"/>
<proteinExistence type="predicted"/>
<keyword evidence="5" id="KW-1133">Transmembrane helix</keyword>
<dbReference type="GO" id="GO:0009897">
    <property type="term" value="C:external side of plasma membrane"/>
    <property type="evidence" value="ECO:0007669"/>
    <property type="project" value="Ensembl"/>
</dbReference>
<dbReference type="SMART" id="SM00364">
    <property type="entry name" value="LRR_BAC"/>
    <property type="match status" value="4"/>
</dbReference>
<dbReference type="OrthoDB" id="676979at2759"/>
<dbReference type="SMART" id="SM00082">
    <property type="entry name" value="LRRCT"/>
    <property type="match status" value="1"/>
</dbReference>
<dbReference type="PANTHER" id="PTHR24366">
    <property type="entry name" value="IG(IMMUNOGLOBULIN) AND LRR(LEUCINE RICH REPEAT) DOMAINS"/>
    <property type="match status" value="1"/>
</dbReference>
<evidence type="ECO:0000256" key="3">
    <source>
        <dbReference type="ARBA" id="ARBA00022737"/>
    </source>
</evidence>
<dbReference type="Gene3D" id="3.80.10.10">
    <property type="entry name" value="Ribonuclease Inhibitor"/>
    <property type="match status" value="1"/>
</dbReference>
<feature type="compositionally biased region" description="Low complexity" evidence="4">
    <location>
        <begin position="406"/>
        <end position="434"/>
    </location>
</feature>
<reference evidence="8" key="2">
    <citation type="submission" date="2025-09" db="UniProtKB">
        <authorList>
            <consortium name="Ensembl"/>
        </authorList>
    </citation>
    <scope>IDENTIFICATION</scope>
</reference>
<organism evidence="8 9">
    <name type="scientific">Chinchilla lanigera</name>
    <name type="common">Long-tailed chinchilla</name>
    <name type="synonym">Chinchilla villidera</name>
    <dbReference type="NCBI Taxonomy" id="34839"/>
    <lineage>
        <taxon>Eukaryota</taxon>
        <taxon>Metazoa</taxon>
        <taxon>Chordata</taxon>
        <taxon>Craniata</taxon>
        <taxon>Vertebrata</taxon>
        <taxon>Euteleostomi</taxon>
        <taxon>Mammalia</taxon>
        <taxon>Eutheria</taxon>
        <taxon>Euarchontoglires</taxon>
        <taxon>Glires</taxon>
        <taxon>Rodentia</taxon>
        <taxon>Hystricomorpha</taxon>
        <taxon>Chinchillidae</taxon>
        <taxon>Chinchilla</taxon>
    </lineage>
</organism>
<evidence type="ECO:0000256" key="2">
    <source>
        <dbReference type="ARBA" id="ARBA00022729"/>
    </source>
</evidence>
<keyword evidence="5" id="KW-0472">Membrane</keyword>
<keyword evidence="1" id="KW-0433">Leucine-rich repeat</keyword>
<dbReference type="Pfam" id="PF12799">
    <property type="entry name" value="LRR_4"/>
    <property type="match status" value="1"/>
</dbReference>
<dbReference type="PANTHER" id="PTHR24366:SF158">
    <property type="entry name" value="PLATELET GLYCOPROTEIN IB ALPHA CHAIN-LIKE-RELATED"/>
    <property type="match status" value="1"/>
</dbReference>
<dbReference type="Pfam" id="PF13855">
    <property type="entry name" value="LRR_8"/>
    <property type="match status" value="1"/>
</dbReference>
<keyword evidence="9" id="KW-1185">Reference proteome</keyword>
<gene>
    <name evidence="8" type="primary">GP1BA</name>
</gene>
<feature type="transmembrane region" description="Helical" evidence="5">
    <location>
        <begin position="551"/>
        <end position="576"/>
    </location>
</feature>
<dbReference type="GO" id="GO:0007597">
    <property type="term" value="P:blood coagulation, intrinsic pathway"/>
    <property type="evidence" value="ECO:0007669"/>
    <property type="project" value="Ensembl"/>
</dbReference>
<evidence type="ECO:0000256" key="6">
    <source>
        <dbReference type="SAM" id="SignalP"/>
    </source>
</evidence>
<dbReference type="AlphaFoldDB" id="A0A8C2V6J7"/>
<dbReference type="GO" id="GO:0000902">
    <property type="term" value="P:cell morphogenesis"/>
    <property type="evidence" value="ECO:0007669"/>
    <property type="project" value="Ensembl"/>
</dbReference>
<feature type="signal peptide" evidence="6">
    <location>
        <begin position="1"/>
        <end position="50"/>
    </location>
</feature>
<dbReference type="SMART" id="SM00369">
    <property type="entry name" value="LRR_TYP"/>
    <property type="match status" value="5"/>
</dbReference>
<dbReference type="GO" id="GO:0051209">
    <property type="term" value="P:release of sequestered calcium ion into cytosol"/>
    <property type="evidence" value="ECO:0007669"/>
    <property type="project" value="Ensembl"/>
</dbReference>
<evidence type="ECO:0000256" key="1">
    <source>
        <dbReference type="ARBA" id="ARBA00022614"/>
    </source>
</evidence>
<dbReference type="RefSeq" id="XP_013377528.1">
    <property type="nucleotide sequence ID" value="XM_013522074.1"/>
</dbReference>
<dbReference type="InterPro" id="IPR003591">
    <property type="entry name" value="Leu-rich_rpt_typical-subtyp"/>
</dbReference>
<dbReference type="Proteomes" id="UP000694398">
    <property type="component" value="Unassembled WGS sequence"/>
</dbReference>
<keyword evidence="2 6" id="KW-0732">Signal</keyword>